<dbReference type="EMBL" id="QVLV01000038">
    <property type="protein sequence ID" value="RGE55729.1"/>
    <property type="molecule type" value="Genomic_DNA"/>
</dbReference>
<gene>
    <name evidence="1" type="ORF">DXC51_27910</name>
</gene>
<organism evidence="1 2">
    <name type="scientific">Eisenbergiella massiliensis</name>
    <dbReference type="NCBI Taxonomy" id="1720294"/>
    <lineage>
        <taxon>Bacteria</taxon>
        <taxon>Bacillati</taxon>
        <taxon>Bacillota</taxon>
        <taxon>Clostridia</taxon>
        <taxon>Lachnospirales</taxon>
        <taxon>Lachnospiraceae</taxon>
        <taxon>Eisenbergiella</taxon>
    </lineage>
</organism>
<dbReference type="Proteomes" id="UP000260812">
    <property type="component" value="Unassembled WGS sequence"/>
</dbReference>
<name>A0A3E3HV74_9FIRM</name>
<dbReference type="RefSeq" id="WP_102287118.1">
    <property type="nucleotide sequence ID" value="NZ_JBKUNB010000015.1"/>
</dbReference>
<reference evidence="1" key="1">
    <citation type="submission" date="2018-08" db="EMBL/GenBank/DDBJ databases">
        <title>A genome reference for cultivated species of the human gut microbiota.</title>
        <authorList>
            <person name="Zou Y."/>
            <person name="Xue W."/>
            <person name="Luo G."/>
        </authorList>
    </citation>
    <scope>NUCLEOTIDE SEQUENCE [LARGE SCALE GENOMIC DNA]</scope>
    <source>
        <strain evidence="1">TF05-5AC</strain>
    </source>
</reference>
<protein>
    <submittedName>
        <fullName evidence="1">Uncharacterized protein</fullName>
    </submittedName>
</protein>
<accession>A0A3E3HV74</accession>
<evidence type="ECO:0000313" key="1">
    <source>
        <dbReference type="EMBL" id="RGE55729.1"/>
    </source>
</evidence>
<keyword evidence="2" id="KW-1185">Reference proteome</keyword>
<evidence type="ECO:0000313" key="2">
    <source>
        <dbReference type="Proteomes" id="UP000260812"/>
    </source>
</evidence>
<comment type="caution">
    <text evidence="1">The sequence shown here is derived from an EMBL/GenBank/DDBJ whole genome shotgun (WGS) entry which is preliminary data.</text>
</comment>
<sequence length="61" mass="6903">MYRNSEGYTDLTAGEAIERADRPPHAVKQVIYILRLIASLAGMEIVGRITLKDKETGRVWE</sequence>
<dbReference type="AlphaFoldDB" id="A0A3E3HV74"/>
<dbReference type="GeneID" id="97990576"/>
<proteinExistence type="predicted"/>